<organism evidence="7 8">
    <name type="scientific">Nematostella vectensis</name>
    <name type="common">Starlet sea anemone</name>
    <dbReference type="NCBI Taxonomy" id="45351"/>
    <lineage>
        <taxon>Eukaryota</taxon>
        <taxon>Metazoa</taxon>
        <taxon>Cnidaria</taxon>
        <taxon>Anthozoa</taxon>
        <taxon>Hexacorallia</taxon>
        <taxon>Actiniaria</taxon>
        <taxon>Edwardsiidae</taxon>
        <taxon>Nematostella</taxon>
    </lineage>
</organism>
<feature type="domain" description="CMP/dCMP-type deaminase" evidence="6">
    <location>
        <begin position="285"/>
        <end position="418"/>
    </location>
</feature>
<gene>
    <name evidence="7" type="ORF">NEMVEDRAFT_v1g198805</name>
</gene>
<evidence type="ECO:0000256" key="4">
    <source>
        <dbReference type="ARBA" id="ARBA00041763"/>
    </source>
</evidence>
<feature type="region of interest" description="Disordered" evidence="5">
    <location>
        <begin position="421"/>
        <end position="452"/>
    </location>
</feature>
<dbReference type="OMA" id="XVVERME"/>
<sequence>MASSQQSSQGCHEQERARIAKPSMFMVTALWMERSPLAQRPSERSFEGLELGNQARPNKVGSVIVLPSDRALSVDCSRNDVHGGVIGLYKFGQERYKGCTVYLSRRPCSYCTKLLIQAGVVKVYYLPTEPEVNDPQDIKAVDNLFIVASVGLSPFIPEVNKVVLQELKEKTSPWTPTHDEDAIKLFKEKLKKDHFDGDWIDTASQILQSPPFDDADMVAIMQTNMDTLLEWIAHTSQGDVPDDVEFAEIDHNLKSKPIRNPGPEGASEECPLLKSPVPSEPSWQNFALHMTRLAQMLSQRSDDPIRGVGCVLMYENEVISIGWSGFPAKATYGEFPRSACKKPYIIHAAENAVLTKNQQIIRKADCLTSSAQLYISKIPCRECVHMLVEVGVKHVILPGSEHDDDAKDDVFKEMLQKDKLKGYMSQKKKMPSPPSADGAKRKLPFENENEED</sequence>
<dbReference type="InParanoid" id="A7RLD8"/>
<proteinExistence type="predicted"/>
<dbReference type="InterPro" id="IPR015517">
    <property type="entry name" value="dCMP_deaminase-rel"/>
</dbReference>
<dbReference type="InterPro" id="IPR016193">
    <property type="entry name" value="Cytidine_deaminase-like"/>
</dbReference>
<evidence type="ECO:0000256" key="2">
    <source>
        <dbReference type="ARBA" id="ARBA00022801"/>
    </source>
</evidence>
<evidence type="ECO:0000256" key="3">
    <source>
        <dbReference type="ARBA" id="ARBA00038938"/>
    </source>
</evidence>
<dbReference type="FunFam" id="3.40.140.10:FF:000196">
    <property type="entry name" value="Predicted protein"/>
    <property type="match status" value="1"/>
</dbReference>
<dbReference type="PANTHER" id="PTHR11086:SF18">
    <property type="entry name" value="DEOXYCYTIDYLATE DEAMINASE"/>
    <property type="match status" value="1"/>
</dbReference>
<dbReference type="AlphaFoldDB" id="A7RLD8"/>
<dbReference type="PhylomeDB" id="A7RLD8"/>
<dbReference type="Proteomes" id="UP000001593">
    <property type="component" value="Unassembled WGS sequence"/>
</dbReference>
<dbReference type="Pfam" id="PF00383">
    <property type="entry name" value="dCMP_cyt_deam_1"/>
    <property type="match status" value="2"/>
</dbReference>
<keyword evidence="8" id="KW-1185">Reference proteome</keyword>
<evidence type="ECO:0000259" key="6">
    <source>
        <dbReference type="PROSITE" id="PS51747"/>
    </source>
</evidence>
<accession>A7RLD8</accession>
<dbReference type="Gene3D" id="3.40.140.10">
    <property type="entry name" value="Cytidine Deaminase, domain 2"/>
    <property type="match status" value="2"/>
</dbReference>
<dbReference type="GO" id="GO:0006226">
    <property type="term" value="P:dUMP biosynthetic process"/>
    <property type="evidence" value="ECO:0000318"/>
    <property type="project" value="GO_Central"/>
</dbReference>
<dbReference type="PANTHER" id="PTHR11086">
    <property type="entry name" value="DEOXYCYTIDYLATE DEAMINASE-RELATED"/>
    <property type="match status" value="1"/>
</dbReference>
<dbReference type="GO" id="GO:0006231">
    <property type="term" value="P:dTMP biosynthetic process"/>
    <property type="evidence" value="ECO:0000318"/>
    <property type="project" value="GO_Central"/>
</dbReference>
<dbReference type="GO" id="GO:0004132">
    <property type="term" value="F:dCMP deaminase activity"/>
    <property type="evidence" value="ECO:0000318"/>
    <property type="project" value="GO_Central"/>
</dbReference>
<dbReference type="FunCoup" id="A7RLD8">
    <property type="interactions" value="24"/>
</dbReference>
<dbReference type="EC" id="3.5.4.12" evidence="3"/>
<name>A7RLD8_NEMVE</name>
<dbReference type="HOGENOM" id="CLU_038832_1_0_1"/>
<dbReference type="STRING" id="45351.A7RLD8"/>
<dbReference type="EMBL" id="DS469518">
    <property type="protein sequence ID" value="EDO47674.1"/>
    <property type="molecule type" value="Genomic_DNA"/>
</dbReference>
<dbReference type="KEGG" id="nve:5519782"/>
<dbReference type="eggNOG" id="KOG3127">
    <property type="taxonomic scope" value="Eukaryota"/>
</dbReference>
<dbReference type="PROSITE" id="PS51747">
    <property type="entry name" value="CYT_DCMP_DEAMINASES_2"/>
    <property type="match status" value="2"/>
</dbReference>
<evidence type="ECO:0000256" key="1">
    <source>
        <dbReference type="ARBA" id="ARBA00022727"/>
    </source>
</evidence>
<dbReference type="SUPFAM" id="SSF53927">
    <property type="entry name" value="Cytidine deaminase-like"/>
    <property type="match status" value="2"/>
</dbReference>
<evidence type="ECO:0000313" key="7">
    <source>
        <dbReference type="EMBL" id="EDO47674.1"/>
    </source>
</evidence>
<keyword evidence="2" id="KW-0378">Hydrolase</keyword>
<feature type="domain" description="CMP/dCMP-type deaminase" evidence="6">
    <location>
        <begin position="39"/>
        <end position="136"/>
    </location>
</feature>
<dbReference type="GO" id="GO:0005737">
    <property type="term" value="C:cytoplasm"/>
    <property type="evidence" value="ECO:0000318"/>
    <property type="project" value="GO_Central"/>
</dbReference>
<keyword evidence="1" id="KW-0545">Nucleotide biosynthesis</keyword>
<dbReference type="InterPro" id="IPR002125">
    <property type="entry name" value="CMP_dCMP_dom"/>
</dbReference>
<evidence type="ECO:0000256" key="5">
    <source>
        <dbReference type="SAM" id="MobiDB-lite"/>
    </source>
</evidence>
<evidence type="ECO:0000313" key="8">
    <source>
        <dbReference type="Proteomes" id="UP000001593"/>
    </source>
</evidence>
<protein>
    <recommendedName>
        <fullName evidence="4">dCMP deaminase</fullName>
        <ecNumber evidence="3">3.5.4.12</ecNumber>
    </recommendedName>
    <alternativeName>
        <fullName evidence="4">dCMP deaminase</fullName>
    </alternativeName>
</protein>
<reference evidence="7 8" key="1">
    <citation type="journal article" date="2007" name="Science">
        <title>Sea anemone genome reveals ancestral eumetazoan gene repertoire and genomic organization.</title>
        <authorList>
            <person name="Putnam N.H."/>
            <person name="Srivastava M."/>
            <person name="Hellsten U."/>
            <person name="Dirks B."/>
            <person name="Chapman J."/>
            <person name="Salamov A."/>
            <person name="Terry A."/>
            <person name="Shapiro H."/>
            <person name="Lindquist E."/>
            <person name="Kapitonov V.V."/>
            <person name="Jurka J."/>
            <person name="Genikhovich G."/>
            <person name="Grigoriev I.V."/>
            <person name="Lucas S.M."/>
            <person name="Steele R.E."/>
            <person name="Finnerty J.R."/>
            <person name="Technau U."/>
            <person name="Martindale M.Q."/>
            <person name="Rokhsar D.S."/>
        </authorList>
    </citation>
    <scope>NUCLEOTIDE SEQUENCE [LARGE SCALE GENOMIC DNA]</scope>
    <source>
        <strain evidence="8">CH2 X CH6</strain>
    </source>
</reference>